<dbReference type="GO" id="GO:0005886">
    <property type="term" value="C:plasma membrane"/>
    <property type="evidence" value="ECO:0007669"/>
    <property type="project" value="UniProtKB-SubCell"/>
</dbReference>
<protein>
    <submittedName>
        <fullName evidence="8">NADH-ubiquinone oxidoreductase chain 4L</fullName>
    </submittedName>
</protein>
<evidence type="ECO:0000256" key="2">
    <source>
        <dbReference type="ARBA" id="ARBA00010388"/>
    </source>
</evidence>
<dbReference type="Gene3D" id="1.10.287.3510">
    <property type="match status" value="1"/>
</dbReference>
<dbReference type="InterPro" id="IPR039428">
    <property type="entry name" value="NUOK/Mnh_C1-like"/>
</dbReference>
<dbReference type="OrthoDB" id="9799219at2"/>
<gene>
    <name evidence="8" type="ordered locus">Kole_0566</name>
</gene>
<name>C5CEV2_KOSOT</name>
<dbReference type="STRING" id="521045.Kole_0566"/>
<dbReference type="EMBL" id="CP001634">
    <property type="protein sequence ID" value="ACR79286.1"/>
    <property type="molecule type" value="Genomic_DNA"/>
</dbReference>
<keyword evidence="3" id="KW-1003">Cell membrane</keyword>
<dbReference type="Pfam" id="PF00420">
    <property type="entry name" value="Oxidored_q2"/>
    <property type="match status" value="1"/>
</dbReference>
<dbReference type="RefSeq" id="WP_012745068.1">
    <property type="nucleotide sequence ID" value="NC_012785.1"/>
</dbReference>
<organism evidence="8 9">
    <name type="scientific">Kosmotoga olearia (strain ATCC BAA-1733 / DSM 21960 / TBF 19.5.1)</name>
    <dbReference type="NCBI Taxonomy" id="521045"/>
    <lineage>
        <taxon>Bacteria</taxon>
        <taxon>Thermotogati</taxon>
        <taxon>Thermotogota</taxon>
        <taxon>Thermotogae</taxon>
        <taxon>Kosmotogales</taxon>
        <taxon>Kosmotogaceae</taxon>
        <taxon>Kosmotoga</taxon>
    </lineage>
</organism>
<sequence>MNLYILCFALFLVGLYGMLVKRNIVKVILGFGIMGYATNLFLILIAYREGARFPIFLPGEEHELILMVDPLPQALVLTSIVIELGVTALLITLAINIHRKYGTFDLRKIRRLRE</sequence>
<comment type="similarity">
    <text evidence="2">Belongs to the CPA3 antiporters (TC 2.A.63) subunit C family.</text>
</comment>
<dbReference type="PANTHER" id="PTHR34583:SF2">
    <property type="entry name" value="ANTIPORTER SUBUNIT MNHC2-RELATED"/>
    <property type="match status" value="1"/>
</dbReference>
<evidence type="ECO:0000313" key="8">
    <source>
        <dbReference type="EMBL" id="ACR79286.1"/>
    </source>
</evidence>
<evidence type="ECO:0000256" key="5">
    <source>
        <dbReference type="ARBA" id="ARBA00022989"/>
    </source>
</evidence>
<feature type="transmembrane region" description="Helical" evidence="7">
    <location>
        <begin position="74"/>
        <end position="97"/>
    </location>
</feature>
<dbReference type="eggNOG" id="COG1006">
    <property type="taxonomic scope" value="Bacteria"/>
</dbReference>
<evidence type="ECO:0000256" key="3">
    <source>
        <dbReference type="ARBA" id="ARBA00022475"/>
    </source>
</evidence>
<evidence type="ECO:0000256" key="7">
    <source>
        <dbReference type="SAM" id="Phobius"/>
    </source>
</evidence>
<dbReference type="HOGENOM" id="CLU_082058_2_1_0"/>
<reference evidence="8 9" key="2">
    <citation type="journal article" date="2011" name="J. Bacteriol.">
        <title>Genome Sequence of Kosmotoga olearia Strain TBF 19.5.1, a Thermophilic Bacterium with a Wide Growth Temperature Range, Isolated from the Troll B Oil Platform in the North Sea.</title>
        <authorList>
            <person name="Swithers K.S."/>
            <person name="Dipippo J.L."/>
            <person name="Bruce D.C."/>
            <person name="Detter C."/>
            <person name="Tapia R."/>
            <person name="Han S."/>
            <person name="Goodwin L.A."/>
            <person name="Han J."/>
            <person name="Woyke T."/>
            <person name="Pitluck S."/>
            <person name="Pennacchio L."/>
            <person name="Nolan M."/>
            <person name="Mikhailova N."/>
            <person name="Land M.L."/>
            <person name="Nesbo C.L."/>
            <person name="Gogarten J.P."/>
            <person name="Noll K.M."/>
        </authorList>
    </citation>
    <scope>NUCLEOTIDE SEQUENCE [LARGE SCALE GENOMIC DNA]</scope>
    <source>
        <strain evidence="9">ATCC BAA-1733 / DSM 21960 / TBF 19.5.1</strain>
    </source>
</reference>
<dbReference type="KEGG" id="kol:Kole_0566"/>
<dbReference type="InterPro" id="IPR050601">
    <property type="entry name" value="CPA3_antiporter_subunitC"/>
</dbReference>
<evidence type="ECO:0000256" key="6">
    <source>
        <dbReference type="ARBA" id="ARBA00023136"/>
    </source>
</evidence>
<keyword evidence="6 7" id="KW-0472">Membrane</keyword>
<evidence type="ECO:0000256" key="4">
    <source>
        <dbReference type="ARBA" id="ARBA00022692"/>
    </source>
</evidence>
<evidence type="ECO:0000256" key="1">
    <source>
        <dbReference type="ARBA" id="ARBA00004651"/>
    </source>
</evidence>
<keyword evidence="4 7" id="KW-0812">Transmembrane</keyword>
<reference evidence="8 9" key="1">
    <citation type="submission" date="2009-06" db="EMBL/GenBank/DDBJ databases">
        <title>Complete sequence of Thermotogales bacterium TBF 19.5.1.</title>
        <authorList>
            <consortium name="US DOE Joint Genome Institute"/>
            <person name="Lucas S."/>
            <person name="Copeland A."/>
            <person name="Lapidus A."/>
            <person name="Glavina del Rio T."/>
            <person name="Tice H."/>
            <person name="Bruce D."/>
            <person name="Goodwin L."/>
            <person name="Pitluck S."/>
            <person name="Chertkov O."/>
            <person name="Brettin T."/>
            <person name="Detter J.C."/>
            <person name="Han C."/>
            <person name="Schmutz J."/>
            <person name="Larimer F."/>
            <person name="Land M."/>
            <person name="Hauser L."/>
            <person name="Kyrpides N."/>
            <person name="Ovchinnikova G."/>
            <person name="Noll K."/>
        </authorList>
    </citation>
    <scope>NUCLEOTIDE SEQUENCE [LARGE SCALE GENOMIC DNA]</scope>
    <source>
        <strain evidence="9">ATCC BAA-1733 / DSM 21960 / TBF 19.5.1</strain>
    </source>
</reference>
<keyword evidence="9" id="KW-1185">Reference proteome</keyword>
<feature type="transmembrane region" description="Helical" evidence="7">
    <location>
        <begin position="27"/>
        <end position="47"/>
    </location>
</feature>
<comment type="subcellular location">
    <subcellularLocation>
        <location evidence="1">Cell membrane</location>
        <topology evidence="1">Multi-pass membrane protein</topology>
    </subcellularLocation>
</comment>
<proteinExistence type="inferred from homology"/>
<dbReference type="Proteomes" id="UP000002382">
    <property type="component" value="Chromosome"/>
</dbReference>
<keyword evidence="5 7" id="KW-1133">Transmembrane helix</keyword>
<dbReference type="PANTHER" id="PTHR34583">
    <property type="entry name" value="ANTIPORTER SUBUNIT MNHC2-RELATED"/>
    <property type="match status" value="1"/>
</dbReference>
<accession>C5CEV2</accession>
<evidence type="ECO:0000313" key="9">
    <source>
        <dbReference type="Proteomes" id="UP000002382"/>
    </source>
</evidence>
<dbReference type="AlphaFoldDB" id="C5CEV2"/>